<dbReference type="STRING" id="563176.SAMN04488090_4565"/>
<feature type="chain" id="PRO_5011701763" description="Lipoprotein" evidence="1">
    <location>
        <begin position="24"/>
        <end position="331"/>
    </location>
</feature>
<dbReference type="RefSeq" id="WP_093208137.1">
    <property type="nucleotide sequence ID" value="NZ_FNGS01000010.1"/>
</dbReference>
<dbReference type="PROSITE" id="PS51257">
    <property type="entry name" value="PROKAR_LIPOPROTEIN"/>
    <property type="match status" value="1"/>
</dbReference>
<evidence type="ECO:0000313" key="3">
    <source>
        <dbReference type="Proteomes" id="UP000198901"/>
    </source>
</evidence>
<organism evidence="2 3">
    <name type="scientific">Siphonobacter aquaeclarae</name>
    <dbReference type="NCBI Taxonomy" id="563176"/>
    <lineage>
        <taxon>Bacteria</taxon>
        <taxon>Pseudomonadati</taxon>
        <taxon>Bacteroidota</taxon>
        <taxon>Cytophagia</taxon>
        <taxon>Cytophagales</taxon>
        <taxon>Cytophagaceae</taxon>
        <taxon>Siphonobacter</taxon>
    </lineage>
</organism>
<dbReference type="OrthoDB" id="639513at2"/>
<sequence length="331" mass="38491">MKQYTFFLSILLFFFLTSCEKEALSNEENISVVNGRLVFSSSRQFEQTLGRVSKIEDEEKFRKKFLESEFTSLRSLVARTKNDTFPFPSCYYNLLNSNLEYQVADTVYRYDMLERVKFAIPLKELDEFKNIDTKTRNKYIVARFQIDSPTTTNSKSGRVTMNGNALDGRHQKEFFQERYLENVVRGRRKYVHELMTYSERIIESGLVMRVKCYSYLLVKMEWMSSSGWKDAGEIRYVTLKINGDSHVSTTSDPVGWVDPVDLTTPVSNRKDFSFNTLAIASGVHKIELQRFSYISPYQDHYFNITVSGSIEQLVVGDLLSNSWNNTGNPLW</sequence>
<gene>
    <name evidence="2" type="ORF">SAMN04488090_4565</name>
</gene>
<evidence type="ECO:0008006" key="4">
    <source>
        <dbReference type="Google" id="ProtNLM"/>
    </source>
</evidence>
<keyword evidence="1" id="KW-0732">Signal</keyword>
<dbReference type="AlphaFoldDB" id="A0A1G9X5Q6"/>
<evidence type="ECO:0000256" key="1">
    <source>
        <dbReference type="SAM" id="SignalP"/>
    </source>
</evidence>
<accession>A0A1G9X5Q6</accession>
<feature type="signal peptide" evidence="1">
    <location>
        <begin position="1"/>
        <end position="23"/>
    </location>
</feature>
<keyword evidence="3" id="KW-1185">Reference proteome</keyword>
<dbReference type="EMBL" id="FNGS01000010">
    <property type="protein sequence ID" value="SDM92049.1"/>
    <property type="molecule type" value="Genomic_DNA"/>
</dbReference>
<reference evidence="2 3" key="1">
    <citation type="submission" date="2016-10" db="EMBL/GenBank/DDBJ databases">
        <authorList>
            <person name="de Groot N.N."/>
        </authorList>
    </citation>
    <scope>NUCLEOTIDE SEQUENCE [LARGE SCALE GENOMIC DNA]</scope>
    <source>
        <strain evidence="2 3">DSM 21668</strain>
    </source>
</reference>
<name>A0A1G9X5Q6_9BACT</name>
<proteinExistence type="predicted"/>
<evidence type="ECO:0000313" key="2">
    <source>
        <dbReference type="EMBL" id="SDM92049.1"/>
    </source>
</evidence>
<protein>
    <recommendedName>
        <fullName evidence="4">Lipoprotein</fullName>
    </recommendedName>
</protein>
<dbReference type="Proteomes" id="UP000198901">
    <property type="component" value="Unassembled WGS sequence"/>
</dbReference>